<dbReference type="AlphaFoldDB" id="A0A9X3EPZ5"/>
<gene>
    <name evidence="1" type="ORF">OV079_17165</name>
</gene>
<protein>
    <submittedName>
        <fullName evidence="1">Translocation/assembly module TamB domain-containing protein</fullName>
    </submittedName>
</protein>
<comment type="caution">
    <text evidence="1">The sequence shown here is derived from an EMBL/GenBank/DDBJ whole genome shotgun (WGS) entry which is preliminary data.</text>
</comment>
<organism evidence="1 2">
    <name type="scientific">Nannocystis pusilla</name>
    <dbReference type="NCBI Taxonomy" id="889268"/>
    <lineage>
        <taxon>Bacteria</taxon>
        <taxon>Pseudomonadati</taxon>
        <taxon>Myxococcota</taxon>
        <taxon>Polyangia</taxon>
        <taxon>Nannocystales</taxon>
        <taxon>Nannocystaceae</taxon>
        <taxon>Nannocystis</taxon>
    </lineage>
</organism>
<dbReference type="EMBL" id="JAPNKE010000002">
    <property type="protein sequence ID" value="MCY1007254.1"/>
    <property type="molecule type" value="Genomic_DNA"/>
</dbReference>
<keyword evidence="2" id="KW-1185">Reference proteome</keyword>
<accession>A0A9X3EPZ5</accession>
<evidence type="ECO:0000313" key="2">
    <source>
        <dbReference type="Proteomes" id="UP001150924"/>
    </source>
</evidence>
<proteinExistence type="predicted"/>
<sequence length="452" mass="49746">MVELDGLGIEGIDVDQGVIEIQRCSEADPCPANKDGFGVFVGGRAAAIDDLAAPEGHLRARVGDRGSLVAWGNVVLAPDFSRLESSSLRVDVDDVQYKMFDNSGRPQLYAAISGKGIVLEGRDVQTLRGDVQVARGRWVRDAQQGVKVLSFADPTSAPSAPPPEILRDMNLDLRLRTTTPFRVDNNIMKGVEGSVSLAIGGTIADLEMSGRVDVTAGVLDVAILNGAYDITFGRVLLENNLSSSKVDVRAQRQEPVYIDNQPRQMSLILGGTLDAITFRCSVLGDTRARSRTQRECVDYAILGSGNREVADANVRRYGSGGLLGRPLGLVGNLTEINLNRYVEKSVPRLAPYLPQVGAQLGQLGVEVNAETPRPWFRTDWGNLTIGAGYTRGYPGLLLRNSYDWRVRFRLLDSAVLEFRDNRRSYFNERIIFDPLRQRSLELRLEYQLPSLR</sequence>
<evidence type="ECO:0000313" key="1">
    <source>
        <dbReference type="EMBL" id="MCY1007254.1"/>
    </source>
</evidence>
<dbReference type="Proteomes" id="UP001150924">
    <property type="component" value="Unassembled WGS sequence"/>
</dbReference>
<name>A0A9X3EPZ5_9BACT</name>
<reference evidence="1" key="1">
    <citation type="submission" date="2022-11" db="EMBL/GenBank/DDBJ databases">
        <title>Minimal conservation of predation-associated metabolite biosynthetic gene clusters underscores biosynthetic potential of Myxococcota including descriptions for ten novel species: Archangium lansinium sp. nov., Myxococcus landrumus sp. nov., Nannocystis bai.</title>
        <authorList>
            <person name="Ahearne A."/>
            <person name="Stevens C."/>
            <person name="Phillips K."/>
        </authorList>
    </citation>
    <scope>NUCLEOTIDE SEQUENCE</scope>
    <source>
        <strain evidence="1">Na p29</strain>
    </source>
</reference>